<evidence type="ECO:0000313" key="4">
    <source>
        <dbReference type="Proteomes" id="UP000188268"/>
    </source>
</evidence>
<evidence type="ECO:0000313" key="2">
    <source>
        <dbReference type="EMBL" id="OMP00838.1"/>
    </source>
</evidence>
<evidence type="ECO:0000256" key="1">
    <source>
        <dbReference type="SAM" id="MobiDB-lite"/>
    </source>
</evidence>
<protein>
    <submittedName>
        <fullName evidence="2">Uncharacterized protein</fullName>
    </submittedName>
</protein>
<reference evidence="2 4" key="1">
    <citation type="submission" date="2013-09" db="EMBL/GenBank/DDBJ databases">
        <title>Corchorus capsularis genome sequencing.</title>
        <authorList>
            <person name="Alam M."/>
            <person name="Haque M.S."/>
            <person name="Islam M.S."/>
            <person name="Emdad E.M."/>
            <person name="Islam M.M."/>
            <person name="Ahmed B."/>
            <person name="Halim A."/>
            <person name="Hossen Q.M.M."/>
            <person name="Hossain M.Z."/>
            <person name="Ahmed R."/>
            <person name="Khan M.M."/>
            <person name="Islam R."/>
            <person name="Rashid M.M."/>
            <person name="Khan S.A."/>
            <person name="Rahman M.S."/>
            <person name="Alam M."/>
        </authorList>
    </citation>
    <scope>NUCLEOTIDE SEQUENCE [LARGE SCALE GENOMIC DNA]</scope>
    <source>
        <strain evidence="4">cv. CVL-1</strain>
        <tissue evidence="2">Whole seedling</tissue>
    </source>
</reference>
<keyword evidence="4" id="KW-1185">Reference proteome</keyword>
<feature type="compositionally biased region" description="Basic residues" evidence="1">
    <location>
        <begin position="37"/>
        <end position="46"/>
    </location>
</feature>
<dbReference type="Gramene" id="OMP00838">
    <property type="protein sequence ID" value="OMP00838"/>
    <property type="gene ID" value="CCACVL1_03286"/>
</dbReference>
<dbReference type="EMBL" id="AWWV01006586">
    <property type="protein sequence ID" value="OMP00838.1"/>
    <property type="molecule type" value="Genomic_DNA"/>
</dbReference>
<comment type="caution">
    <text evidence="2">The sequence shown here is derived from an EMBL/GenBank/DDBJ whole genome shotgun (WGS) entry which is preliminary data.</text>
</comment>
<dbReference type="Proteomes" id="UP000188268">
    <property type="component" value="Unassembled WGS sequence"/>
</dbReference>
<organism evidence="2 4">
    <name type="scientific">Corchorus capsularis</name>
    <name type="common">Jute</name>
    <dbReference type="NCBI Taxonomy" id="210143"/>
    <lineage>
        <taxon>Eukaryota</taxon>
        <taxon>Viridiplantae</taxon>
        <taxon>Streptophyta</taxon>
        <taxon>Embryophyta</taxon>
        <taxon>Tracheophyta</taxon>
        <taxon>Spermatophyta</taxon>
        <taxon>Magnoliopsida</taxon>
        <taxon>eudicotyledons</taxon>
        <taxon>Gunneridae</taxon>
        <taxon>Pentapetalae</taxon>
        <taxon>rosids</taxon>
        <taxon>malvids</taxon>
        <taxon>Malvales</taxon>
        <taxon>Malvaceae</taxon>
        <taxon>Grewioideae</taxon>
        <taxon>Apeibeae</taxon>
        <taxon>Corchorus</taxon>
    </lineage>
</organism>
<dbReference type="Gramene" id="OMP02735">
    <property type="protein sequence ID" value="OMP02735"/>
    <property type="gene ID" value="CCACVL1_02712"/>
</dbReference>
<sequence length="121" mass="13047">MDSLSYSLNQLRYLAGIGSDPIALVESTVNAEAKERRIPKRNKVSARHNTPYGVLPSQCPVKQGKADARADWGPSMLSDDANILEEFSTANETVGGLIKIKKASTQKTASSSQDLATLKLN</sequence>
<dbReference type="EMBL" id="AWWV01006172">
    <property type="protein sequence ID" value="OMP02735.1"/>
    <property type="molecule type" value="Genomic_DNA"/>
</dbReference>
<accession>A0A1R3K1I1</accession>
<evidence type="ECO:0000313" key="3">
    <source>
        <dbReference type="EMBL" id="OMP02735.1"/>
    </source>
</evidence>
<feature type="region of interest" description="Disordered" evidence="1">
    <location>
        <begin position="37"/>
        <end position="72"/>
    </location>
</feature>
<gene>
    <name evidence="3" type="ORF">CCACVL1_02712</name>
    <name evidence="2" type="ORF">CCACVL1_03286</name>
</gene>
<name>A0A1R3K1I1_COCAP</name>
<proteinExistence type="predicted"/>
<feature type="region of interest" description="Disordered" evidence="1">
    <location>
        <begin position="102"/>
        <end position="121"/>
    </location>
</feature>
<dbReference type="AlphaFoldDB" id="A0A1R3K1I1"/>